<accession>A0A0W0RQ62</accession>
<feature type="domain" description="GtrA/DPMS transmembrane" evidence="7">
    <location>
        <begin position="17"/>
        <end position="123"/>
    </location>
</feature>
<keyword evidence="3 6" id="KW-0812">Transmembrane</keyword>
<evidence type="ECO:0000256" key="3">
    <source>
        <dbReference type="ARBA" id="ARBA00022692"/>
    </source>
</evidence>
<comment type="subcellular location">
    <subcellularLocation>
        <location evidence="1">Membrane</location>
        <topology evidence="1">Multi-pass membrane protein</topology>
    </subcellularLocation>
</comment>
<evidence type="ECO:0000256" key="6">
    <source>
        <dbReference type="SAM" id="Phobius"/>
    </source>
</evidence>
<dbReference type="PANTHER" id="PTHR38459:SF1">
    <property type="entry name" value="PROPHAGE BACTOPRENOL-LINKED GLUCOSE TRANSLOCASE HOMOLOG"/>
    <property type="match status" value="1"/>
</dbReference>
<evidence type="ECO:0000256" key="2">
    <source>
        <dbReference type="ARBA" id="ARBA00009399"/>
    </source>
</evidence>
<keyword evidence="5 6" id="KW-0472">Membrane</keyword>
<keyword evidence="9" id="KW-1185">Reference proteome</keyword>
<dbReference type="GO" id="GO:0000271">
    <property type="term" value="P:polysaccharide biosynthetic process"/>
    <property type="evidence" value="ECO:0007669"/>
    <property type="project" value="InterPro"/>
</dbReference>
<evidence type="ECO:0000259" key="7">
    <source>
        <dbReference type="Pfam" id="PF04138"/>
    </source>
</evidence>
<name>A0A0W0RQ62_LEGBO</name>
<dbReference type="Proteomes" id="UP000054695">
    <property type="component" value="Unassembled WGS sequence"/>
</dbReference>
<dbReference type="OrthoDB" id="5638946at2"/>
<evidence type="ECO:0000313" key="9">
    <source>
        <dbReference type="Proteomes" id="UP000054695"/>
    </source>
</evidence>
<dbReference type="Pfam" id="PF04138">
    <property type="entry name" value="GtrA_DPMS_TM"/>
    <property type="match status" value="1"/>
</dbReference>
<dbReference type="RefSeq" id="WP_058459493.1">
    <property type="nucleotide sequence ID" value="NZ_CAAAIY010000015.1"/>
</dbReference>
<sequence length="131" mass="15170">MKIKFIQQADKKQMLGFAITGILSTLIMFGLYVMLYQFINYQYAYLIAYTISVVALYFMNKSVFKGIMSLETILEFPLIYLLQYVLGALSLEFIVWLGFSVTYAPLIIVIILLPVTFILNRIVFSKHKRSL</sequence>
<dbReference type="AlphaFoldDB" id="A0A0W0RQ62"/>
<proteinExistence type="inferred from homology"/>
<comment type="similarity">
    <text evidence="2">Belongs to the GtrA family.</text>
</comment>
<evidence type="ECO:0000256" key="1">
    <source>
        <dbReference type="ARBA" id="ARBA00004141"/>
    </source>
</evidence>
<feature type="transmembrane region" description="Helical" evidence="6">
    <location>
        <begin position="14"/>
        <end position="35"/>
    </location>
</feature>
<reference evidence="8 9" key="1">
    <citation type="submission" date="2015-11" db="EMBL/GenBank/DDBJ databases">
        <title>Genomic analysis of 38 Legionella species identifies large and diverse effector repertoires.</title>
        <authorList>
            <person name="Burstein D."/>
            <person name="Amaro F."/>
            <person name="Zusman T."/>
            <person name="Lifshitz Z."/>
            <person name="Cohen O."/>
            <person name="Gilbert J.A."/>
            <person name="Pupko T."/>
            <person name="Shuman H.A."/>
            <person name="Segal G."/>
        </authorList>
    </citation>
    <scope>NUCLEOTIDE SEQUENCE [LARGE SCALE GENOMIC DNA]</scope>
    <source>
        <strain evidence="8 9">WIGA</strain>
    </source>
</reference>
<evidence type="ECO:0000256" key="5">
    <source>
        <dbReference type="ARBA" id="ARBA00023136"/>
    </source>
</evidence>
<feature type="transmembrane region" description="Helical" evidence="6">
    <location>
        <begin position="78"/>
        <end position="97"/>
    </location>
</feature>
<comment type="caution">
    <text evidence="8">The sequence shown here is derived from an EMBL/GenBank/DDBJ whole genome shotgun (WGS) entry which is preliminary data.</text>
</comment>
<dbReference type="PANTHER" id="PTHR38459">
    <property type="entry name" value="PROPHAGE BACTOPRENOL-LINKED GLUCOSE TRANSLOCASE HOMOLOG"/>
    <property type="match status" value="1"/>
</dbReference>
<keyword evidence="4 6" id="KW-1133">Transmembrane helix</keyword>
<dbReference type="STRING" id="447.Lboz_1851"/>
<protein>
    <submittedName>
        <fullName evidence="8">GtrA-like protein</fullName>
    </submittedName>
</protein>
<evidence type="ECO:0000313" key="8">
    <source>
        <dbReference type="EMBL" id="KTC73205.1"/>
    </source>
</evidence>
<dbReference type="EMBL" id="LNXU01000019">
    <property type="protein sequence ID" value="KTC73205.1"/>
    <property type="molecule type" value="Genomic_DNA"/>
</dbReference>
<gene>
    <name evidence="8" type="ORF">Lboz_1851</name>
</gene>
<dbReference type="InterPro" id="IPR051401">
    <property type="entry name" value="GtrA_CellWall_Glycosyl"/>
</dbReference>
<dbReference type="GO" id="GO:0005886">
    <property type="term" value="C:plasma membrane"/>
    <property type="evidence" value="ECO:0007669"/>
    <property type="project" value="TreeGrafter"/>
</dbReference>
<evidence type="ECO:0000256" key="4">
    <source>
        <dbReference type="ARBA" id="ARBA00022989"/>
    </source>
</evidence>
<dbReference type="InterPro" id="IPR007267">
    <property type="entry name" value="GtrA_DPMS_TM"/>
</dbReference>
<organism evidence="8 9">
    <name type="scientific">Legionella bozemanae</name>
    <name type="common">Fluoribacter bozemanae</name>
    <dbReference type="NCBI Taxonomy" id="447"/>
    <lineage>
        <taxon>Bacteria</taxon>
        <taxon>Pseudomonadati</taxon>
        <taxon>Pseudomonadota</taxon>
        <taxon>Gammaproteobacteria</taxon>
        <taxon>Legionellales</taxon>
        <taxon>Legionellaceae</taxon>
        <taxon>Legionella</taxon>
    </lineage>
</organism>
<feature type="transmembrane region" description="Helical" evidence="6">
    <location>
        <begin position="41"/>
        <end position="58"/>
    </location>
</feature>
<dbReference type="PATRIC" id="fig|447.4.peg.1969"/>
<feature type="transmembrane region" description="Helical" evidence="6">
    <location>
        <begin position="103"/>
        <end position="124"/>
    </location>
</feature>